<dbReference type="SUPFAM" id="SSF51306">
    <property type="entry name" value="LexA/Signal peptidase"/>
    <property type="match status" value="1"/>
</dbReference>
<dbReference type="PROSITE" id="PS50943">
    <property type="entry name" value="HTH_CROC1"/>
    <property type="match status" value="1"/>
</dbReference>
<dbReference type="CDD" id="cd00093">
    <property type="entry name" value="HTH_XRE"/>
    <property type="match status" value="1"/>
</dbReference>
<dbReference type="InterPro" id="IPR039418">
    <property type="entry name" value="LexA-like"/>
</dbReference>
<dbReference type="InterPro" id="IPR015927">
    <property type="entry name" value="Peptidase_S24_S26A/B/C"/>
</dbReference>
<evidence type="ECO:0000313" key="2">
    <source>
        <dbReference type="EMBL" id="ANI31939.1"/>
    </source>
</evidence>
<reference evidence="2 3" key="1">
    <citation type="journal article" date="2016" name="Toxins">
        <title>The Draft Genome Sequence of the Yersinia entomophaga Entomopathogenic Type Strain MH96T.</title>
        <authorList>
            <person name="Hurst M.R."/>
            <person name="Beattie A."/>
            <person name="Altermann E."/>
            <person name="Moraga R.M."/>
            <person name="Harper L.A."/>
            <person name="Calder J."/>
            <person name="Laugraud A."/>
        </authorList>
    </citation>
    <scope>NUCLEOTIDE SEQUENCE [LARGE SCALE GENOMIC DNA]</scope>
    <source>
        <strain evidence="2 3">MH96</strain>
    </source>
</reference>
<dbReference type="SUPFAM" id="SSF47413">
    <property type="entry name" value="lambda repressor-like DNA-binding domains"/>
    <property type="match status" value="1"/>
</dbReference>
<dbReference type="PANTHER" id="PTHR33516:SF2">
    <property type="entry name" value="LEXA REPRESSOR-RELATED"/>
    <property type="match status" value="1"/>
</dbReference>
<accession>A0ABM6BRH3</accession>
<dbReference type="PANTHER" id="PTHR33516">
    <property type="entry name" value="LEXA REPRESSOR"/>
    <property type="match status" value="1"/>
</dbReference>
<dbReference type="Gene3D" id="2.10.109.10">
    <property type="entry name" value="Umud Fragment, subunit A"/>
    <property type="match status" value="1"/>
</dbReference>
<dbReference type="Pfam" id="PF00717">
    <property type="entry name" value="Peptidase_S24"/>
    <property type="match status" value="1"/>
</dbReference>
<evidence type="ECO:0000313" key="3">
    <source>
        <dbReference type="Proteomes" id="UP000266744"/>
    </source>
</evidence>
<organism evidence="2 3">
    <name type="scientific">Yersinia entomophaga</name>
    <dbReference type="NCBI Taxonomy" id="935293"/>
    <lineage>
        <taxon>Bacteria</taxon>
        <taxon>Pseudomonadati</taxon>
        <taxon>Pseudomonadota</taxon>
        <taxon>Gammaproteobacteria</taxon>
        <taxon>Enterobacterales</taxon>
        <taxon>Yersiniaceae</taxon>
        <taxon>Yersinia</taxon>
    </lineage>
</organism>
<evidence type="ECO:0000259" key="1">
    <source>
        <dbReference type="PROSITE" id="PS50943"/>
    </source>
</evidence>
<dbReference type="InterPro" id="IPR050077">
    <property type="entry name" value="LexA_repressor"/>
</dbReference>
<protein>
    <submittedName>
        <fullName evidence="2">Repressor</fullName>
    </submittedName>
</protein>
<proteinExistence type="predicted"/>
<sequence>MCMNTNDEIAKRLKSLRENKGLTQGALASLCGWKSQSRIGNYESGARKLSTSDAETIAKVLGVSASQILFGDQEPSNFSYVGPNIKGEKYPLISWVSAGAWCEAIEPYALKDIDEWFQSDARIEGNGFWLRVEGDSMTAPTGLSIPEDTLVLFDTGREARNGSLVIAKLETANEATFKKLIIDGGAKYLRGLNPAWPLVPINGNCKIIGVAVETKMRLV</sequence>
<dbReference type="InterPro" id="IPR001387">
    <property type="entry name" value="Cro/C1-type_HTH"/>
</dbReference>
<gene>
    <name evidence="2" type="ORF">PL78_19190</name>
</gene>
<dbReference type="Gene3D" id="1.10.260.40">
    <property type="entry name" value="lambda repressor-like DNA-binding domains"/>
    <property type="match status" value="1"/>
</dbReference>
<name>A0ABM6BRH3_YERET</name>
<dbReference type="EMBL" id="CP010029">
    <property type="protein sequence ID" value="ANI31939.1"/>
    <property type="molecule type" value="Genomic_DNA"/>
</dbReference>
<dbReference type="Pfam" id="PF13560">
    <property type="entry name" value="HTH_31"/>
    <property type="match status" value="1"/>
</dbReference>
<dbReference type="Proteomes" id="UP000266744">
    <property type="component" value="Chromosome"/>
</dbReference>
<dbReference type="RefSeq" id="WP_064518149.1">
    <property type="nucleotide sequence ID" value="NZ_CP010029.1"/>
</dbReference>
<dbReference type="InterPro" id="IPR010982">
    <property type="entry name" value="Lambda_DNA-bd_dom_sf"/>
</dbReference>
<dbReference type="CDD" id="cd06529">
    <property type="entry name" value="S24_LexA-like"/>
    <property type="match status" value="1"/>
</dbReference>
<dbReference type="SMART" id="SM00530">
    <property type="entry name" value="HTH_XRE"/>
    <property type="match status" value="1"/>
</dbReference>
<feature type="domain" description="HTH cro/C1-type" evidence="1">
    <location>
        <begin position="13"/>
        <end position="68"/>
    </location>
</feature>
<keyword evidence="3" id="KW-1185">Reference proteome</keyword>
<dbReference type="InterPro" id="IPR036286">
    <property type="entry name" value="LexA/Signal_pep-like_sf"/>
</dbReference>